<keyword evidence="2" id="KW-0430">Lectin</keyword>
<dbReference type="InterPro" id="IPR019019">
    <property type="entry name" value="H-type_lectin_domain"/>
</dbReference>
<reference evidence="2 3" key="1">
    <citation type="submission" date="2016-10" db="EMBL/GenBank/DDBJ databases">
        <authorList>
            <person name="de Groot N.N."/>
        </authorList>
    </citation>
    <scope>NUCLEOTIDE SEQUENCE [LARGE SCALE GENOMIC DNA]</scope>
    <source>
        <strain evidence="2 3">DSM 22007</strain>
    </source>
</reference>
<dbReference type="Pfam" id="PF09458">
    <property type="entry name" value="H_lectin"/>
    <property type="match status" value="1"/>
</dbReference>
<dbReference type="STRING" id="657014.SAMN04488092_11125"/>
<dbReference type="EMBL" id="FOEP01000011">
    <property type="protein sequence ID" value="SEQ69085.1"/>
    <property type="molecule type" value="Genomic_DNA"/>
</dbReference>
<dbReference type="RefSeq" id="WP_090270460.1">
    <property type="nucleotide sequence ID" value="NZ_FOEP01000011.1"/>
</dbReference>
<evidence type="ECO:0000313" key="2">
    <source>
        <dbReference type="EMBL" id="SEQ69085.1"/>
    </source>
</evidence>
<dbReference type="OrthoDB" id="7658568at2"/>
<accession>A0A1H9I3T1</accession>
<proteinExistence type="predicted"/>
<dbReference type="GO" id="GO:0030246">
    <property type="term" value="F:carbohydrate binding"/>
    <property type="evidence" value="ECO:0007669"/>
    <property type="project" value="UniProtKB-KW"/>
</dbReference>
<dbReference type="AlphaFoldDB" id="A0A1H9I3T1"/>
<dbReference type="GO" id="GO:0007155">
    <property type="term" value="P:cell adhesion"/>
    <property type="evidence" value="ECO:0007669"/>
    <property type="project" value="InterPro"/>
</dbReference>
<name>A0A1H9I3T1_9RHOB</name>
<evidence type="ECO:0000259" key="1">
    <source>
        <dbReference type="Pfam" id="PF09458"/>
    </source>
</evidence>
<protein>
    <submittedName>
        <fullName evidence="2">H-type lectin domain-containing protein</fullName>
    </submittedName>
</protein>
<evidence type="ECO:0000313" key="3">
    <source>
        <dbReference type="Proteomes" id="UP000198634"/>
    </source>
</evidence>
<gene>
    <name evidence="2" type="ORF">SAMN04488092_11125</name>
</gene>
<organism evidence="2 3">
    <name type="scientific">Thalassovita taeanensis</name>
    <dbReference type="NCBI Taxonomy" id="657014"/>
    <lineage>
        <taxon>Bacteria</taxon>
        <taxon>Pseudomonadati</taxon>
        <taxon>Pseudomonadota</taxon>
        <taxon>Alphaproteobacteria</taxon>
        <taxon>Rhodobacterales</taxon>
        <taxon>Roseobacteraceae</taxon>
        <taxon>Thalassovita</taxon>
    </lineage>
</organism>
<feature type="domain" description="H-type lectin" evidence="1">
    <location>
        <begin position="39"/>
        <end position="103"/>
    </location>
</feature>
<sequence>MKRLKSHLLGVDQGEEHLFSDFEDGGEMWTGTGARERRRAVKFSESFRSPPTVMCSVSLWDVDYATNIRSDLTTDAITETGFEIVFRTWGNTRLARTRISWIALGELCDEDDWDLY</sequence>
<dbReference type="Proteomes" id="UP000198634">
    <property type="component" value="Unassembled WGS sequence"/>
</dbReference>
<dbReference type="Gene3D" id="2.60.40.2080">
    <property type="match status" value="1"/>
</dbReference>
<keyword evidence="3" id="KW-1185">Reference proteome</keyword>
<dbReference type="SUPFAM" id="SSF141086">
    <property type="entry name" value="Agglutinin HPA-like"/>
    <property type="match status" value="1"/>
</dbReference>
<dbReference type="InterPro" id="IPR037221">
    <property type="entry name" value="H-type_lectin_dom_sf"/>
</dbReference>